<dbReference type="AlphaFoldDB" id="A0A812WFX7"/>
<dbReference type="Pfam" id="PF00271">
    <property type="entry name" value="Helicase_C"/>
    <property type="match status" value="1"/>
</dbReference>
<evidence type="ECO:0000256" key="5">
    <source>
        <dbReference type="PROSITE-ProRule" id="PRU00175"/>
    </source>
</evidence>
<evidence type="ECO:0000259" key="7">
    <source>
        <dbReference type="PROSITE" id="PS51194"/>
    </source>
</evidence>
<dbReference type="PROSITE" id="PS50089">
    <property type="entry name" value="ZF_RING_2"/>
    <property type="match status" value="1"/>
</dbReference>
<evidence type="ECO:0000259" key="6">
    <source>
        <dbReference type="PROSITE" id="PS50089"/>
    </source>
</evidence>
<keyword evidence="4" id="KW-0067">ATP-binding</keyword>
<gene>
    <name evidence="8" type="primary">RAD16</name>
    <name evidence="8" type="ORF">SPIL2461_LOCUS18438</name>
</gene>
<reference evidence="8" key="1">
    <citation type="submission" date="2021-02" db="EMBL/GenBank/DDBJ databases">
        <authorList>
            <person name="Dougan E. K."/>
            <person name="Rhodes N."/>
            <person name="Thang M."/>
            <person name="Chan C."/>
        </authorList>
    </citation>
    <scope>NUCLEOTIDE SEQUENCE</scope>
</reference>
<dbReference type="SMART" id="SM00490">
    <property type="entry name" value="HELICc"/>
    <property type="match status" value="1"/>
</dbReference>
<keyword evidence="9" id="KW-1185">Reference proteome</keyword>
<dbReference type="GO" id="GO:0005634">
    <property type="term" value="C:nucleus"/>
    <property type="evidence" value="ECO:0007669"/>
    <property type="project" value="TreeGrafter"/>
</dbReference>
<dbReference type="Proteomes" id="UP000649617">
    <property type="component" value="Unassembled WGS sequence"/>
</dbReference>
<evidence type="ECO:0000313" key="8">
    <source>
        <dbReference type="EMBL" id="CAE7669727.1"/>
    </source>
</evidence>
<feature type="domain" description="RING-type" evidence="6">
    <location>
        <begin position="68"/>
        <end position="115"/>
    </location>
</feature>
<dbReference type="GO" id="GO:0005524">
    <property type="term" value="F:ATP binding"/>
    <property type="evidence" value="ECO:0007669"/>
    <property type="project" value="UniProtKB-KW"/>
</dbReference>
<keyword evidence="5" id="KW-0862">Zinc</keyword>
<evidence type="ECO:0000256" key="2">
    <source>
        <dbReference type="ARBA" id="ARBA00022801"/>
    </source>
</evidence>
<name>A0A812WFX7_SYMPI</name>
<dbReference type="PROSITE" id="PS51194">
    <property type="entry name" value="HELICASE_CTER"/>
    <property type="match status" value="1"/>
</dbReference>
<keyword evidence="3" id="KW-0347">Helicase</keyword>
<evidence type="ECO:0000256" key="1">
    <source>
        <dbReference type="ARBA" id="ARBA00022741"/>
    </source>
</evidence>
<evidence type="ECO:0000256" key="3">
    <source>
        <dbReference type="ARBA" id="ARBA00022806"/>
    </source>
</evidence>
<organism evidence="8 9">
    <name type="scientific">Symbiodinium pilosum</name>
    <name type="common">Dinoflagellate</name>
    <dbReference type="NCBI Taxonomy" id="2952"/>
    <lineage>
        <taxon>Eukaryota</taxon>
        <taxon>Sar</taxon>
        <taxon>Alveolata</taxon>
        <taxon>Dinophyceae</taxon>
        <taxon>Suessiales</taxon>
        <taxon>Symbiodiniaceae</taxon>
        <taxon>Symbiodinium</taxon>
    </lineage>
</organism>
<proteinExistence type="predicted"/>
<dbReference type="InterPro" id="IPR001650">
    <property type="entry name" value="Helicase_C-like"/>
</dbReference>
<dbReference type="GO" id="GO:0016787">
    <property type="term" value="F:hydrolase activity"/>
    <property type="evidence" value="ECO:0007669"/>
    <property type="project" value="UniProtKB-KW"/>
</dbReference>
<keyword evidence="5" id="KW-0863">Zinc-finger</keyword>
<dbReference type="GO" id="GO:0008094">
    <property type="term" value="F:ATP-dependent activity, acting on DNA"/>
    <property type="evidence" value="ECO:0007669"/>
    <property type="project" value="TreeGrafter"/>
</dbReference>
<dbReference type="OrthoDB" id="448448at2759"/>
<dbReference type="InterPro" id="IPR001841">
    <property type="entry name" value="Znf_RING"/>
</dbReference>
<dbReference type="PANTHER" id="PTHR45626">
    <property type="entry name" value="TRANSCRIPTION TERMINATION FACTOR 2-RELATED"/>
    <property type="match status" value="1"/>
</dbReference>
<dbReference type="Gene3D" id="3.40.50.300">
    <property type="entry name" value="P-loop containing nucleotide triphosphate hydrolases"/>
    <property type="match status" value="1"/>
</dbReference>
<dbReference type="Gene3D" id="3.30.40.10">
    <property type="entry name" value="Zinc/RING finger domain, C3HC4 (zinc finger)"/>
    <property type="match status" value="1"/>
</dbReference>
<evidence type="ECO:0000313" key="9">
    <source>
        <dbReference type="Proteomes" id="UP000649617"/>
    </source>
</evidence>
<dbReference type="SUPFAM" id="SSF57850">
    <property type="entry name" value="RING/U-box"/>
    <property type="match status" value="1"/>
</dbReference>
<dbReference type="InterPro" id="IPR027417">
    <property type="entry name" value="P-loop_NTPase"/>
</dbReference>
<keyword evidence="2" id="KW-0378">Hydrolase</keyword>
<keyword evidence="1" id="KW-0547">Nucleotide-binding</keyword>
<evidence type="ECO:0000256" key="4">
    <source>
        <dbReference type="ARBA" id="ARBA00022840"/>
    </source>
</evidence>
<feature type="domain" description="Helicase C-terminal" evidence="7">
    <location>
        <begin position="174"/>
        <end position="334"/>
    </location>
</feature>
<dbReference type="GO" id="GO:0008270">
    <property type="term" value="F:zinc ion binding"/>
    <property type="evidence" value="ECO:0007669"/>
    <property type="project" value="UniProtKB-KW"/>
</dbReference>
<dbReference type="Pfam" id="PF13639">
    <property type="entry name" value="zf-RING_2"/>
    <property type="match status" value="1"/>
</dbReference>
<dbReference type="CDD" id="cd18793">
    <property type="entry name" value="SF2_C_SNF"/>
    <property type="match status" value="1"/>
</dbReference>
<protein>
    <submittedName>
        <fullName evidence="8">RAD16 protein</fullName>
    </submittedName>
</protein>
<accession>A0A812WFX7</accession>
<dbReference type="PANTHER" id="PTHR45626:SF12">
    <property type="entry name" value="DNA REPAIR PROTEIN RAD16"/>
    <property type="match status" value="1"/>
</dbReference>
<dbReference type="InterPro" id="IPR049730">
    <property type="entry name" value="SNF2/RAD54-like_C"/>
</dbReference>
<dbReference type="GO" id="GO:0004386">
    <property type="term" value="F:helicase activity"/>
    <property type="evidence" value="ECO:0007669"/>
    <property type="project" value="UniProtKB-KW"/>
</dbReference>
<comment type="caution">
    <text evidence="8">The sequence shown here is derived from an EMBL/GenBank/DDBJ whole genome shotgun (WGS) entry which is preliminary data.</text>
</comment>
<dbReference type="GO" id="GO:0006289">
    <property type="term" value="P:nucleotide-excision repair"/>
    <property type="evidence" value="ECO:0007669"/>
    <property type="project" value="TreeGrafter"/>
</dbReference>
<dbReference type="EMBL" id="CAJNIZ010043818">
    <property type="protein sequence ID" value="CAE7669727.1"/>
    <property type="molecule type" value="Genomic_DNA"/>
</dbReference>
<dbReference type="InterPro" id="IPR013083">
    <property type="entry name" value="Znf_RING/FYVE/PHD"/>
</dbReference>
<dbReference type="SMART" id="SM00184">
    <property type="entry name" value="RING"/>
    <property type="match status" value="1"/>
</dbReference>
<sequence>MYTAGRTQFDTYVEGGTVLHNYAHVFDLIMRLRQAVDHPYLIVHGSLKGTDDNAGVIPSKSHGSSEVCALCQDDIEERRHQARASCGHAFHRECLQEYLEQAPQLPSGGVGCPTCFAPMTWAEGQEEQDQDEDDIIPEDFEAEQAAKGAAVLEKGRRKGIMQKIKTSEFQSSTKIEALLQEIQKMQQADPTSKALVFSQFSRFLELIEWRLKREGISAATVLGSMPIVSRNNIIVSFQTEPTLKVLLISLKAGGEGLNLQAADHIFLMDPWWNPAAEAQAIQRAHRIGQTRPVKATRFVAANTIEEKIIELQEKKQTVFDCTVGNSNQALQRLSAEDIQFLFSS</sequence>
<dbReference type="InterPro" id="IPR050628">
    <property type="entry name" value="SNF2_RAD54_helicase_TF"/>
</dbReference>
<keyword evidence="5" id="KW-0479">Metal-binding</keyword>
<dbReference type="SUPFAM" id="SSF52540">
    <property type="entry name" value="P-loop containing nucleoside triphosphate hydrolases"/>
    <property type="match status" value="1"/>
</dbReference>